<evidence type="ECO:0000313" key="3">
    <source>
        <dbReference type="EnsemblPlants" id="OMERI03G36800.4"/>
    </source>
</evidence>
<reference evidence="3" key="1">
    <citation type="submission" date="2015-04" db="UniProtKB">
        <authorList>
            <consortium name="EnsemblPlants"/>
        </authorList>
    </citation>
    <scope>IDENTIFICATION</scope>
</reference>
<dbReference type="HOGENOM" id="CLU_931834_0_0_1"/>
<name>A0A0E0D967_9ORYZ</name>
<reference evidence="3" key="2">
    <citation type="submission" date="2018-05" db="EMBL/GenBank/DDBJ databases">
        <title>OmerRS3 (Oryza meridionalis Reference Sequence Version 3).</title>
        <authorList>
            <person name="Zhang J."/>
            <person name="Kudrna D."/>
            <person name="Lee S."/>
            <person name="Talag J."/>
            <person name="Welchert J."/>
            <person name="Wing R.A."/>
        </authorList>
    </citation>
    <scope>NUCLEOTIDE SEQUENCE [LARGE SCALE GENOMIC DNA]</scope>
    <source>
        <strain evidence="3">cv. OR44</strain>
    </source>
</reference>
<proteinExistence type="predicted"/>
<sequence length="299" mass="29816">MPAPPKSQLAGEGFLWNPLCSAASISPAFATHHVCPPAAGGIVVAGGWYVGMPPPCCGGYWYGYGIVVGFVTAGVVAGLVTGDGMVGAVTGFMNGVGVIGVVVVGSGIVTGVGSGYSGGRLGLLEYPVAGLVDGTVTMPGVTGFIAGFVAGTVTGFVAGVVVGLVTGANTSRAVVLAAAASSRRGEGDDTSARTPIHLLPLSASPISLAISAARPLRRNATPTPSSNAAATSATARSAFSSAPISTTTNEPDLLTNSMTLRQFFSPRRRRLFAMARREGSESSGETFTLRPNPAAASSA</sequence>
<dbReference type="AlphaFoldDB" id="A0A0E0D967"/>
<organism evidence="3">
    <name type="scientific">Oryza meridionalis</name>
    <dbReference type="NCBI Taxonomy" id="40149"/>
    <lineage>
        <taxon>Eukaryota</taxon>
        <taxon>Viridiplantae</taxon>
        <taxon>Streptophyta</taxon>
        <taxon>Embryophyta</taxon>
        <taxon>Tracheophyta</taxon>
        <taxon>Spermatophyta</taxon>
        <taxon>Magnoliopsida</taxon>
        <taxon>Liliopsida</taxon>
        <taxon>Poales</taxon>
        <taxon>Poaceae</taxon>
        <taxon>BOP clade</taxon>
        <taxon>Oryzoideae</taxon>
        <taxon>Oryzeae</taxon>
        <taxon>Oryzinae</taxon>
        <taxon>Oryza</taxon>
    </lineage>
</organism>
<keyword evidence="2" id="KW-1133">Transmembrane helix</keyword>
<feature type="region of interest" description="Disordered" evidence="1">
    <location>
        <begin position="275"/>
        <end position="299"/>
    </location>
</feature>
<keyword evidence="4" id="KW-1185">Reference proteome</keyword>
<feature type="transmembrane region" description="Helical" evidence="2">
    <location>
        <begin position="136"/>
        <end position="165"/>
    </location>
</feature>
<dbReference type="EnsemblPlants" id="OMERI03G36800.4">
    <property type="protein sequence ID" value="OMERI03G36800.4"/>
    <property type="gene ID" value="OMERI03G36800"/>
</dbReference>
<evidence type="ECO:0000256" key="2">
    <source>
        <dbReference type="SAM" id="Phobius"/>
    </source>
</evidence>
<protein>
    <submittedName>
        <fullName evidence="3">Uncharacterized protein</fullName>
    </submittedName>
</protein>
<evidence type="ECO:0000313" key="4">
    <source>
        <dbReference type="Proteomes" id="UP000008021"/>
    </source>
</evidence>
<feature type="compositionally biased region" description="Polar residues" evidence="1">
    <location>
        <begin position="244"/>
        <end position="253"/>
    </location>
</feature>
<feature type="region of interest" description="Disordered" evidence="1">
    <location>
        <begin position="217"/>
        <end position="253"/>
    </location>
</feature>
<dbReference type="Gramene" id="OMERI03G36800.4">
    <property type="protein sequence ID" value="OMERI03G36800.4"/>
    <property type="gene ID" value="OMERI03G36800"/>
</dbReference>
<feature type="transmembrane region" description="Helical" evidence="2">
    <location>
        <begin position="61"/>
        <end position="80"/>
    </location>
</feature>
<keyword evidence="2" id="KW-0472">Membrane</keyword>
<feature type="compositionally biased region" description="Low complexity" evidence="1">
    <location>
        <begin position="220"/>
        <end position="243"/>
    </location>
</feature>
<evidence type="ECO:0000256" key="1">
    <source>
        <dbReference type="SAM" id="MobiDB-lite"/>
    </source>
</evidence>
<accession>A0A0E0D967</accession>
<feature type="transmembrane region" description="Helical" evidence="2">
    <location>
        <begin position="92"/>
        <end position="116"/>
    </location>
</feature>
<dbReference type="Proteomes" id="UP000008021">
    <property type="component" value="Chromosome 3"/>
</dbReference>
<keyword evidence="2" id="KW-0812">Transmembrane</keyword>